<keyword evidence="1" id="KW-0812">Transmembrane</keyword>
<evidence type="ECO:0000256" key="1">
    <source>
        <dbReference type="SAM" id="Phobius"/>
    </source>
</evidence>
<reference evidence="2 3" key="1">
    <citation type="submission" date="2018-12" db="EMBL/GenBank/DDBJ databases">
        <authorList>
            <person name="Toschakov S.V."/>
        </authorList>
    </citation>
    <scope>NUCLEOTIDE SEQUENCE [LARGE SCALE GENOMIC DNA]</scope>
    <source>
        <strain evidence="2 3">GM2012</strain>
    </source>
</reference>
<accession>A0A432MJG6</accession>
<comment type="caution">
    <text evidence="2">The sequence shown here is derived from an EMBL/GenBank/DDBJ whole genome shotgun (WGS) entry which is preliminary data.</text>
</comment>
<proteinExistence type="predicted"/>
<feature type="transmembrane region" description="Helical" evidence="1">
    <location>
        <begin position="59"/>
        <end position="76"/>
    </location>
</feature>
<feature type="transmembrane region" description="Helical" evidence="1">
    <location>
        <begin position="138"/>
        <end position="157"/>
    </location>
</feature>
<feature type="transmembrane region" description="Helical" evidence="1">
    <location>
        <begin position="26"/>
        <end position="47"/>
    </location>
</feature>
<keyword evidence="1" id="KW-1133">Transmembrane helix</keyword>
<dbReference type="Proteomes" id="UP000280296">
    <property type="component" value="Unassembled WGS sequence"/>
</dbReference>
<protein>
    <submittedName>
        <fullName evidence="2">Uncharacterized protein</fullName>
    </submittedName>
</protein>
<dbReference type="RefSeq" id="WP_126725854.1">
    <property type="nucleotide sequence ID" value="NZ_RYZH01000023.1"/>
</dbReference>
<feature type="transmembrane region" description="Helical" evidence="1">
    <location>
        <begin position="109"/>
        <end position="129"/>
    </location>
</feature>
<dbReference type="AlphaFoldDB" id="A0A432MJG6"/>
<sequence>MPLPSPLPMAETVAGTWRPGIGDPTVLGWATAASYLAVAVACARIAWRPAGRPGSAGPRSAAFWGMLALGMLLLGINKQLDLQSLVTDLGRRLAREQGWYDVRHEVQRLFILGVTGAGLGLLAAVGVVFRSEARRRPMALLGMGFLVVFVVIRAASFHRVDLLLGRGWMGVRVNYLLELGGIACVGLSALRRPRRADEGDGASPSRFDRDLGVIVVDDTRGTGPA</sequence>
<keyword evidence="1" id="KW-0472">Membrane</keyword>
<evidence type="ECO:0000313" key="3">
    <source>
        <dbReference type="Proteomes" id="UP000280296"/>
    </source>
</evidence>
<name>A0A432MJG6_9BACT</name>
<dbReference type="EMBL" id="RYZH01000023">
    <property type="protein sequence ID" value="RUL87325.1"/>
    <property type="molecule type" value="Genomic_DNA"/>
</dbReference>
<gene>
    <name evidence="2" type="ORF">TsocGM_13200</name>
</gene>
<organism evidence="2 3">
    <name type="scientific">Tautonia sociabilis</name>
    <dbReference type="NCBI Taxonomy" id="2080755"/>
    <lineage>
        <taxon>Bacteria</taxon>
        <taxon>Pseudomonadati</taxon>
        <taxon>Planctomycetota</taxon>
        <taxon>Planctomycetia</taxon>
        <taxon>Isosphaerales</taxon>
        <taxon>Isosphaeraceae</taxon>
        <taxon>Tautonia</taxon>
    </lineage>
</organism>
<reference evidence="2 3" key="2">
    <citation type="submission" date="2019-01" db="EMBL/GenBank/DDBJ databases">
        <title>Tautonia sociabilis, a novel thermotolerant planctomycete of Isosphaeraceae family, isolated from a 4000 m deep subterranean habitat.</title>
        <authorList>
            <person name="Kovaleva O.L."/>
            <person name="Elcheninov A.G."/>
            <person name="Van Heerden E."/>
            <person name="Toshchakov S.V."/>
            <person name="Novikov A."/>
            <person name="Bonch-Osmolovskaya E.A."/>
            <person name="Kublanov I.V."/>
        </authorList>
    </citation>
    <scope>NUCLEOTIDE SEQUENCE [LARGE SCALE GENOMIC DNA]</scope>
    <source>
        <strain evidence="2 3">GM2012</strain>
    </source>
</reference>
<evidence type="ECO:0000313" key="2">
    <source>
        <dbReference type="EMBL" id="RUL87325.1"/>
    </source>
</evidence>
<keyword evidence="3" id="KW-1185">Reference proteome</keyword>
<dbReference type="OrthoDB" id="428401at2"/>
<feature type="transmembrane region" description="Helical" evidence="1">
    <location>
        <begin position="169"/>
        <end position="190"/>
    </location>
</feature>